<sequence length="119" mass="14068">MNREEMKKVVLDYINKNDSVSYAELQWLFQQKKYDYEGDVMSCSEVCEHVVFWSGWNEDTYNMMGELMQDDLIHREPTTFLTYLIDGAALSFPIVKKSIMYKTDHWLPTVFCKGKDTTL</sequence>
<dbReference type="EMBL" id="JACOPB010000014">
    <property type="protein sequence ID" value="MBC5710982.1"/>
    <property type="molecule type" value="Genomic_DNA"/>
</dbReference>
<reference evidence="1 2" key="1">
    <citation type="submission" date="2020-08" db="EMBL/GenBank/DDBJ databases">
        <title>Genome public.</title>
        <authorList>
            <person name="Liu C."/>
            <person name="Sun Q."/>
        </authorList>
    </citation>
    <scope>NUCLEOTIDE SEQUENCE [LARGE SCALE GENOMIC DNA]</scope>
    <source>
        <strain evidence="1 2">NSJ-66</strain>
    </source>
</reference>
<comment type="caution">
    <text evidence="1">The sequence shown here is derived from an EMBL/GenBank/DDBJ whole genome shotgun (WGS) entry which is preliminary data.</text>
</comment>
<accession>A0ABR7HCV2</accession>
<gene>
    <name evidence="1" type="ORF">H8S75_23885</name>
</gene>
<evidence type="ECO:0000313" key="2">
    <source>
        <dbReference type="Proteomes" id="UP000634672"/>
    </source>
</evidence>
<dbReference type="RefSeq" id="WP_187023679.1">
    <property type="nucleotide sequence ID" value="NZ_JACOPB010000014.1"/>
</dbReference>
<organism evidence="1 2">
    <name type="scientific">Hungatella hominis</name>
    <dbReference type="NCBI Taxonomy" id="2763050"/>
    <lineage>
        <taxon>Bacteria</taxon>
        <taxon>Bacillati</taxon>
        <taxon>Bacillota</taxon>
        <taxon>Clostridia</taxon>
        <taxon>Lachnospirales</taxon>
        <taxon>Lachnospiraceae</taxon>
        <taxon>Hungatella</taxon>
    </lineage>
</organism>
<protein>
    <recommendedName>
        <fullName evidence="3">Pathogenicity island protein</fullName>
    </recommendedName>
</protein>
<evidence type="ECO:0008006" key="3">
    <source>
        <dbReference type="Google" id="ProtNLM"/>
    </source>
</evidence>
<dbReference type="Proteomes" id="UP000634672">
    <property type="component" value="Unassembled WGS sequence"/>
</dbReference>
<evidence type="ECO:0000313" key="1">
    <source>
        <dbReference type="EMBL" id="MBC5710982.1"/>
    </source>
</evidence>
<keyword evidence="2" id="KW-1185">Reference proteome</keyword>
<proteinExistence type="predicted"/>
<name>A0ABR7HCV2_9FIRM</name>